<feature type="compositionally biased region" description="Polar residues" evidence="1">
    <location>
        <begin position="316"/>
        <end position="325"/>
    </location>
</feature>
<dbReference type="Pfam" id="PF15265">
    <property type="entry name" value="FAM196"/>
    <property type="match status" value="1"/>
</dbReference>
<feature type="compositionally biased region" description="Polar residues" evidence="1">
    <location>
        <begin position="555"/>
        <end position="575"/>
    </location>
</feature>
<feature type="compositionally biased region" description="Low complexity" evidence="1">
    <location>
        <begin position="678"/>
        <end position="692"/>
    </location>
</feature>
<feature type="region of interest" description="Disordered" evidence="1">
    <location>
        <begin position="201"/>
        <end position="325"/>
    </location>
</feature>
<feature type="compositionally biased region" description="Low complexity" evidence="1">
    <location>
        <begin position="861"/>
        <end position="883"/>
    </location>
</feature>
<protein>
    <submittedName>
        <fullName evidence="2">Uncharacterized protein</fullName>
    </submittedName>
</protein>
<name>A0AAV6GCX3_9TELE</name>
<dbReference type="EMBL" id="JADWDJ010000012">
    <property type="protein sequence ID" value="KAG5272969.1"/>
    <property type="molecule type" value="Genomic_DNA"/>
</dbReference>
<feature type="region of interest" description="Disordered" evidence="1">
    <location>
        <begin position="440"/>
        <end position="475"/>
    </location>
</feature>
<feature type="region of interest" description="Disordered" evidence="1">
    <location>
        <begin position="358"/>
        <end position="387"/>
    </location>
</feature>
<dbReference type="InterPro" id="IPR029337">
    <property type="entry name" value="INSYN2"/>
</dbReference>
<feature type="region of interest" description="Disordered" evidence="1">
    <location>
        <begin position="1"/>
        <end position="106"/>
    </location>
</feature>
<feature type="region of interest" description="Disordered" evidence="1">
    <location>
        <begin position="555"/>
        <end position="590"/>
    </location>
</feature>
<proteinExistence type="predicted"/>
<feature type="compositionally biased region" description="Polar residues" evidence="1">
    <location>
        <begin position="1153"/>
        <end position="1176"/>
    </location>
</feature>
<feature type="region of interest" description="Disordered" evidence="1">
    <location>
        <begin position="670"/>
        <end position="697"/>
    </location>
</feature>
<dbReference type="PANTHER" id="PTHR28682:SF6">
    <property type="entry name" value="MUCIN-5AC"/>
    <property type="match status" value="1"/>
</dbReference>
<sequence>MVSKEPNCLPTTNSHSNGNPEKSATMTVRSVLLNRNSPDIESRLKRRRNRTQQVRFKDLDDGEVPETKPERRSPHPGRKSPTHTPASSWRDEVANGPSLVGSVRGDMESTIGAVEEFLKRAPRHPLTPGPTRRSWAPPRPCSLTLPLPRQPCMSTAIQTSPSLQKPHSLPRSQSLGSSIRAGWDEDEEEDLLIGIVTPMSSSKEMGRAAAELEAAGSAPRRTQANKPHCLCSGEDSAAPSDLGERPCSCPTVAPKSIPGRYRGRRRRITRTASDPGRAESPAVSPARAASPSDRPTSVESPSSSPPQKSPLKSSPTQTDMSVSASHENATSCVQTTANSCDQVTAACTPQETVPTCIAPTTPPSHNRPVPSMPNCVPSPQSSPSSKAVLPLNNDSADLSTSPVQSTFMTPAQKISSAAETLPHCTNLTQSVPACKTPKQPVPSCQTPTQTLKVKTPTQTVPSSIPAAKSVPTPQNNIEITPPSVALTQSLPTCETPRQTIASCETPTQSVKAKTPKQTLPSAIIATTPMPTSQNPMETMPLLITSTQTLPNANTSVKPAPDCTTSQHTTLCKSPTQPMPVSKTPSKPVSVCETPEPICKTPTKAEPAPSQTLAQTIPRSKTPTQMEPSCKTPVQFVPDCITPSQPTQRIPVCMTPTQSCKTTPSLSDCTSPTQPTMYKTPIHITPTTPKSPTNSLSISKTQPVLDCTTYTEMAGPCNTSDNTGPSYPAAAQVMLPCNAITQMPPCISERTQAPSCPSNTQAVPHYFNTTNSVPPCVAPAQIMPPSAPATNTMPACIIPESAVPPYVTQQTIQVCTSPFKMIHPGIMPNQTSSPSICVRQVSLSQTVIPASSQPPCPAAYLPHAAPPYSSSPRASPAPSQAPPYTTQDRKLPPPPPPPPPYTPRKEGATATGQTRRQPTPKAASTEKEKAKEKQKLGNGVLMRQLAAGGHICGKAAGGAEGGVGVGVPCVPPKNTAQAAIKAATMGARRALFCSEAQACASQCPRPRTPCGQQQQSSSAQAEGQADTLRHVQELLGGLMSGARCKLDLTRAKEKLLGPNGPLYDISSLQSQLHSLEGVLETSQNTIKVLLDVIQDLEKKEAERDGRHSYRTGQDIENCGTCRDCACIIYSVEHDFRLQEGQVTRAWKVPEPQESEQGSPQTVLQSPPGRNQDSPQSVKKSRKKCFWFL</sequence>
<feature type="region of interest" description="Disordered" evidence="1">
    <location>
        <begin position="1003"/>
        <end position="1024"/>
    </location>
</feature>
<organism evidence="2 3">
    <name type="scientific">Alosa alosa</name>
    <name type="common">allis shad</name>
    <dbReference type="NCBI Taxonomy" id="278164"/>
    <lineage>
        <taxon>Eukaryota</taxon>
        <taxon>Metazoa</taxon>
        <taxon>Chordata</taxon>
        <taxon>Craniata</taxon>
        <taxon>Vertebrata</taxon>
        <taxon>Euteleostomi</taxon>
        <taxon>Actinopterygii</taxon>
        <taxon>Neopterygii</taxon>
        <taxon>Teleostei</taxon>
        <taxon>Clupei</taxon>
        <taxon>Clupeiformes</taxon>
        <taxon>Clupeoidei</taxon>
        <taxon>Clupeidae</taxon>
        <taxon>Alosa</taxon>
    </lineage>
</organism>
<reference evidence="2" key="1">
    <citation type="submission" date="2020-10" db="EMBL/GenBank/DDBJ databases">
        <title>Chromosome-scale genome assembly of the Allis shad, Alosa alosa.</title>
        <authorList>
            <person name="Margot Z."/>
            <person name="Christophe K."/>
            <person name="Cabau C."/>
            <person name="Louis A."/>
            <person name="Berthelot C."/>
            <person name="Parey E."/>
            <person name="Roest Crollius H."/>
            <person name="Montfort J."/>
            <person name="Robinson-Rechavi M."/>
            <person name="Bucao C."/>
            <person name="Bouchez O."/>
            <person name="Gislard M."/>
            <person name="Lluch J."/>
            <person name="Milhes M."/>
            <person name="Lampietro C."/>
            <person name="Lopez Roques C."/>
            <person name="Donnadieu C."/>
            <person name="Braasch I."/>
            <person name="Desvignes T."/>
            <person name="Postlethwait J."/>
            <person name="Bobe J."/>
            <person name="Guiguen Y."/>
        </authorList>
    </citation>
    <scope>NUCLEOTIDE SEQUENCE</scope>
    <source>
        <strain evidence="2">M-15738</strain>
        <tissue evidence="2">Blood</tissue>
    </source>
</reference>
<feature type="region of interest" description="Disordered" evidence="1">
    <location>
        <begin position="1147"/>
        <end position="1179"/>
    </location>
</feature>
<keyword evidence="3" id="KW-1185">Reference proteome</keyword>
<evidence type="ECO:0000313" key="2">
    <source>
        <dbReference type="EMBL" id="KAG5272969.1"/>
    </source>
</evidence>
<feature type="compositionally biased region" description="Low complexity" evidence="1">
    <location>
        <begin position="1010"/>
        <end position="1024"/>
    </location>
</feature>
<feature type="compositionally biased region" description="Low complexity" evidence="1">
    <location>
        <begin position="278"/>
        <end position="302"/>
    </location>
</feature>
<feature type="compositionally biased region" description="Pro residues" evidence="1">
    <location>
        <begin position="891"/>
        <end position="901"/>
    </location>
</feature>
<feature type="compositionally biased region" description="Polar residues" evidence="1">
    <location>
        <begin position="442"/>
        <end position="462"/>
    </location>
</feature>
<comment type="caution">
    <text evidence="2">The sequence shown here is derived from an EMBL/GenBank/DDBJ whole genome shotgun (WGS) entry which is preliminary data.</text>
</comment>
<dbReference type="Proteomes" id="UP000823561">
    <property type="component" value="Chromosome 12"/>
</dbReference>
<accession>A0AAV6GCX3</accession>
<feature type="compositionally biased region" description="Low complexity" evidence="1">
    <location>
        <begin position="208"/>
        <end position="218"/>
    </location>
</feature>
<gene>
    <name evidence="2" type="ORF">AALO_G00171270</name>
</gene>
<dbReference type="PANTHER" id="PTHR28682">
    <property type="entry name" value="INHIBITORY SYNAPTIC FACTOR 2A-RELATED"/>
    <property type="match status" value="1"/>
</dbReference>
<feature type="compositionally biased region" description="Basic and acidic residues" evidence="1">
    <location>
        <begin position="55"/>
        <end position="73"/>
    </location>
</feature>
<feature type="region of interest" description="Disordered" evidence="1">
    <location>
        <begin position="861"/>
        <end position="936"/>
    </location>
</feature>
<evidence type="ECO:0000256" key="1">
    <source>
        <dbReference type="SAM" id="MobiDB-lite"/>
    </source>
</evidence>
<dbReference type="AlphaFoldDB" id="A0AAV6GCX3"/>
<feature type="compositionally biased region" description="Basic and acidic residues" evidence="1">
    <location>
        <begin position="923"/>
        <end position="934"/>
    </location>
</feature>
<feature type="compositionally biased region" description="Polar residues" evidence="1">
    <location>
        <begin position="9"/>
        <end position="37"/>
    </location>
</feature>
<evidence type="ECO:0000313" key="3">
    <source>
        <dbReference type="Proteomes" id="UP000823561"/>
    </source>
</evidence>